<dbReference type="GO" id="GO:0004430">
    <property type="term" value="F:1-phosphatidylinositol 4-kinase activity"/>
    <property type="evidence" value="ECO:0007669"/>
    <property type="project" value="UniProtKB-EC"/>
</dbReference>
<dbReference type="GO" id="GO:0005737">
    <property type="term" value="C:cytoplasm"/>
    <property type="evidence" value="ECO:0007669"/>
    <property type="project" value="TreeGrafter"/>
</dbReference>
<dbReference type="PROSITE" id="PS00915">
    <property type="entry name" value="PI3_4_KINASE_1"/>
    <property type="match status" value="1"/>
</dbReference>
<dbReference type="InterPro" id="IPR015433">
    <property type="entry name" value="PI3/4_kinase"/>
</dbReference>
<dbReference type="GO" id="GO:0046854">
    <property type="term" value="P:phosphatidylinositol phosphate biosynthetic process"/>
    <property type="evidence" value="ECO:0007669"/>
    <property type="project" value="InterPro"/>
</dbReference>
<dbReference type="Gene3D" id="1.25.40.70">
    <property type="entry name" value="Phosphatidylinositol 3-kinase, accessory domain (PIK)"/>
    <property type="match status" value="1"/>
</dbReference>
<evidence type="ECO:0000313" key="7">
    <source>
        <dbReference type="EMBL" id="OAO12322.1"/>
    </source>
</evidence>
<dbReference type="SUPFAM" id="SSF48371">
    <property type="entry name" value="ARM repeat"/>
    <property type="match status" value="2"/>
</dbReference>
<dbReference type="PROSITE" id="PS50290">
    <property type="entry name" value="PI3_4_KINASE_3"/>
    <property type="match status" value="1"/>
</dbReference>
<reference evidence="7 8" key="1">
    <citation type="submission" date="2016-05" db="EMBL/GenBank/DDBJ databases">
        <title>Nuclear genome of Blastocystis sp. subtype 1 NandII.</title>
        <authorList>
            <person name="Gentekaki E."/>
            <person name="Curtis B."/>
            <person name="Stairs C."/>
            <person name="Eme L."/>
            <person name="Herman E."/>
            <person name="Klimes V."/>
            <person name="Arias M.C."/>
            <person name="Elias M."/>
            <person name="Hilliou F."/>
            <person name="Klute M."/>
            <person name="Malik S.-B."/>
            <person name="Pightling A."/>
            <person name="Rachubinski R."/>
            <person name="Salas D."/>
            <person name="Schlacht A."/>
            <person name="Suga H."/>
            <person name="Archibald J."/>
            <person name="Ball S.G."/>
            <person name="Clark G."/>
            <person name="Dacks J."/>
            <person name="Van Der Giezen M."/>
            <person name="Tsaousis A."/>
            <person name="Roger A."/>
        </authorList>
    </citation>
    <scope>NUCLEOTIDE SEQUENCE [LARGE SCALE GENOMIC DNA]</scope>
    <source>
        <strain evidence="8">ATCC 50177 / NandII</strain>
    </source>
</reference>
<dbReference type="Pfam" id="PF19274">
    <property type="entry name" value="PI4K_N"/>
    <property type="match status" value="1"/>
</dbReference>
<evidence type="ECO:0000256" key="2">
    <source>
        <dbReference type="ARBA" id="ARBA00012169"/>
    </source>
</evidence>
<comment type="caution">
    <text evidence="7">The sequence shown here is derived from an EMBL/GenBank/DDBJ whole genome shotgun (WGS) entry which is preliminary data.</text>
</comment>
<dbReference type="STRING" id="478820.A0A196S8A8"/>
<evidence type="ECO:0000313" key="8">
    <source>
        <dbReference type="Proteomes" id="UP000078348"/>
    </source>
</evidence>
<dbReference type="InterPro" id="IPR001263">
    <property type="entry name" value="PI3K_accessory_dom"/>
</dbReference>
<organism evidence="7 8">
    <name type="scientific">Blastocystis sp. subtype 1 (strain ATCC 50177 / NandII)</name>
    <dbReference type="NCBI Taxonomy" id="478820"/>
    <lineage>
        <taxon>Eukaryota</taxon>
        <taxon>Sar</taxon>
        <taxon>Stramenopiles</taxon>
        <taxon>Bigyra</taxon>
        <taxon>Opalozoa</taxon>
        <taxon>Opalinata</taxon>
        <taxon>Blastocystidae</taxon>
        <taxon>Blastocystis</taxon>
    </lineage>
</organism>
<evidence type="ECO:0000259" key="6">
    <source>
        <dbReference type="PROSITE" id="PS51545"/>
    </source>
</evidence>
<feature type="domain" description="PIK helical" evidence="6">
    <location>
        <begin position="1470"/>
        <end position="1662"/>
    </location>
</feature>
<dbReference type="InterPro" id="IPR011009">
    <property type="entry name" value="Kinase-like_dom_sf"/>
</dbReference>
<evidence type="ECO:0000256" key="1">
    <source>
        <dbReference type="ARBA" id="ARBA00006209"/>
    </source>
</evidence>
<gene>
    <name evidence="7" type="ORF">AV274_6044</name>
</gene>
<evidence type="ECO:0000256" key="3">
    <source>
        <dbReference type="ARBA" id="ARBA00022679"/>
    </source>
</evidence>
<dbReference type="PROSITE" id="PS00916">
    <property type="entry name" value="PI3_4_KINASE_2"/>
    <property type="match status" value="1"/>
</dbReference>
<dbReference type="PANTHER" id="PTHR10048:SF15">
    <property type="entry name" value="PHOSPHATIDYLINOSITOL 4-KINASE ALPHA"/>
    <property type="match status" value="1"/>
</dbReference>
<dbReference type="PROSITE" id="PS51545">
    <property type="entry name" value="PIK_HELICAL"/>
    <property type="match status" value="1"/>
</dbReference>
<comment type="similarity">
    <text evidence="1">Belongs to the PI3/PI4-kinase family. Type III PI4K subfamily.</text>
</comment>
<evidence type="ECO:0000256" key="4">
    <source>
        <dbReference type="ARBA" id="ARBA00022777"/>
    </source>
</evidence>
<dbReference type="SUPFAM" id="SSF56112">
    <property type="entry name" value="Protein kinase-like (PK-like)"/>
    <property type="match status" value="1"/>
</dbReference>
<dbReference type="Proteomes" id="UP000078348">
    <property type="component" value="Unassembled WGS sequence"/>
</dbReference>
<keyword evidence="8" id="KW-1185">Reference proteome</keyword>
<sequence length="2138" mass="241541">MKKRFLSLCKSDFASAVKLESESFPLPSKRESALVLAYTRFILAMDGRVNEEFFAVVFRAVEKIPFYITTGIQKSDYLVLSDFVKSLLSISRSVHSKQQEAFSILDGVIRQLLEDQSKEALLFTVLQALALWEGEYPFPHERLVPFSTSILQFIIKLKDLLDHSRGSAYVEVAHRLAVLFTIEARLFSTLRFSTISMESILPALTQLHDFAESITRKPASPKLTVACVQLLETASFFFPEQRSASWKRIWECMLLACREKAPHPDVSVACLKSLALLCPLMLESFPQCGPDIRELLSSAVISEELKESGGVLVSRLNKRRKEHSGTSKYAIWKYKEVCAAFMELTTVVVQTEVMSAAAEPTANPESTTQLVLGMVDAALPVLVAASSGDALPESVMQYTQLMLSLIEGLTSAVDSSEIRAALFQILTTALAGATPCVAILPCLVKIALVDGEERQREVNQLLTGLLMNFKLERYSTVMEAVLDAMTELMRRVPSVELRHAFQNEFLISCSQLSRSVLKSSGSLEVHSLQWRISESLIRVLSTLDSQWDPYKPQEGVELNVIKTYLDMWFHLVSIRCLSTEQWSEKAEKSLTLFASKSPLFYQHFMDVETDIELSAMFSATSNPTVTESIKAALVNRLGKEHSGSIMALGHTMALFLLTVYEVESRRAQQLTTIKGIFSYFYAFRDTTNGFYPVMSAILNAIFVDFTQSLRARERSELTESILEDHMEFLLVHLCHRYVVLQDLSLRYICLLLEDFPFLKTNAYCLNVLMKCLLTLKINLGPIDGMPVTLDTTEIRVLTSDSPLHYMLMLPLRSDELSELYAKVKSLLSIWMRCDETGFEEEVLITIQNIASPEVYSFIYQLIMEDDAIKKHYTPFTDFLASSRVHSLITRISYWSGLFKLRLQSTGMECIVHELKRDMSVLVKNKYTDRSQDAPSTERVNRSMSFQASVAEVSDTATAEELMMKCAAIISLERDAVDDVVIQIVCWLPSFLFEFTRLPLLTPSEALMRQAIDVWRWMLAEIPVFHGYILREICYAWRVTQAMGRGIFCVADCWRDSASRWYEAGIHHEGARRGCCCGCHCGHVFEALERRVQPQHAQQMTRERSLNLTRILEGDEDEIRISPVRLRESSSDTSRSPQVLQAVPSIQAMQAEQEACSHEDALCPHCCRCVEMKEEGEGARERSLPQVSLFYAMPTFLRELCGVTAFAPALRCRRVSEAECECHNLWLQFFNEVMGAYEHRYTSIMHEICATLFASLQSELCTDTLACSTCLELIMCCWQGYEVSKEYKLFAPRDLDVFYDNIVMATINLIVYQNQDYDVLLTNKKEKEKEVVKSVVEKMMFLFKQLSKIHTANKKLLSLRNAKKHKEEEEEEEDNVVFFSSLYASLQRRNGLAGRESASADPSGVFDTQSLSGSLHTPLQSDHLSVIASTSESPIRYEELCLILLRGVMERLVLQLNPCMESSRETLDPAYTTQGTTYTAHQWEDVMVLAREHSSECTVKVAKLYPQIAVLRSKLRQMVREHPEAYLHCPECALDYIAGCKDAAMPWLLYWSTPSLPTILACMSRNTPDSLQKQPPMAQGAVLSFVSQAMSQFPPESLCFYLPQLVQALRHDVSGKLQEYVILLCSRNILLTHQLLWALITESETEIADKSHHGFSGNPLSGEDTLPQICKGMIERIKSGFTTAQATLYRQQFEFFNQLINISGVAKAYKKEERKGVIDMREGIGEKFLYLPTNPEYHIKDMLIDSTAAMQSAGKAPYLLMFVVERWNGPDSALKALEMKSDVRSTTHMLRQRSSLKPRATDRKAMNSFYNPRMSAAIDSSSSMQRLQGASTCLSLSSSSKFFKSTPCLSQRWSSTCAPVELAKEKAPEQKMGVILKAYDDCRQDTLALQVMHLLEVIWQSEGIEIPLMVYNVTPARTSDKNKAMGGIIECVPNSESRDNLGKKGFESLQSYYESLFGRPDGEDYEMALRRFIRSSAAYAVACYILSVKDRHNGNLMIDNKGNLVHIDFGFLLGTSPGGNMGFETAAFKLSEEMYRLLGGSMEATPFREFLDLTVEAFLCIRKYWSEICSLVNCMSDSGLPCFLPSTLSNLKGRFTPEQSESQAALNMVARSKDACKKWTTIIYDGIQVLQNGIYSDAW</sequence>
<dbReference type="InterPro" id="IPR016024">
    <property type="entry name" value="ARM-type_fold"/>
</dbReference>
<feature type="domain" description="PI3K/PI4K catalytic" evidence="5">
    <location>
        <begin position="1828"/>
        <end position="2119"/>
    </location>
</feature>
<dbReference type="SMART" id="SM00146">
    <property type="entry name" value="PI3Kc"/>
    <property type="match status" value="1"/>
</dbReference>
<dbReference type="InterPro" id="IPR000403">
    <property type="entry name" value="PI3/4_kinase_cat_dom"/>
</dbReference>
<dbReference type="EC" id="2.7.1.67" evidence="2"/>
<dbReference type="Gene3D" id="1.10.1070.11">
    <property type="entry name" value="Phosphatidylinositol 3-/4-kinase, catalytic domain"/>
    <property type="match status" value="1"/>
</dbReference>
<dbReference type="InterPro" id="IPR036940">
    <property type="entry name" value="PI3/4_kinase_cat_sf"/>
</dbReference>
<accession>A0A196S8A8</accession>
<dbReference type="GO" id="GO:0005886">
    <property type="term" value="C:plasma membrane"/>
    <property type="evidence" value="ECO:0007669"/>
    <property type="project" value="TreeGrafter"/>
</dbReference>
<dbReference type="Pfam" id="PF00613">
    <property type="entry name" value="PI3Ka"/>
    <property type="match status" value="1"/>
</dbReference>
<dbReference type="OrthoDB" id="10264149at2759"/>
<name>A0A196S8A8_BLAHN</name>
<dbReference type="InterPro" id="IPR042236">
    <property type="entry name" value="PI3K_accessory_sf"/>
</dbReference>
<keyword evidence="4 7" id="KW-0418">Kinase</keyword>
<evidence type="ECO:0000259" key="5">
    <source>
        <dbReference type="PROSITE" id="PS50290"/>
    </source>
</evidence>
<dbReference type="InterPro" id="IPR045495">
    <property type="entry name" value="PI4K_N"/>
</dbReference>
<dbReference type="Gene3D" id="3.30.1010.10">
    <property type="entry name" value="Phosphatidylinositol 3-kinase Catalytic Subunit, Chain A, domain 4"/>
    <property type="match status" value="1"/>
</dbReference>
<proteinExistence type="inferred from homology"/>
<dbReference type="EMBL" id="LXWW01000554">
    <property type="protein sequence ID" value="OAO12322.1"/>
    <property type="molecule type" value="Genomic_DNA"/>
</dbReference>
<dbReference type="GO" id="GO:0048015">
    <property type="term" value="P:phosphatidylinositol-mediated signaling"/>
    <property type="evidence" value="ECO:0007669"/>
    <property type="project" value="TreeGrafter"/>
</dbReference>
<protein>
    <recommendedName>
        <fullName evidence="2">1-phosphatidylinositol 4-kinase</fullName>
        <ecNumber evidence="2">2.7.1.67</ecNumber>
    </recommendedName>
</protein>
<dbReference type="Pfam" id="PF00454">
    <property type="entry name" value="PI3_PI4_kinase"/>
    <property type="match status" value="1"/>
</dbReference>
<dbReference type="InterPro" id="IPR018936">
    <property type="entry name" value="PI3/4_kinase_CS"/>
</dbReference>
<keyword evidence="3" id="KW-0808">Transferase</keyword>
<dbReference type="PANTHER" id="PTHR10048">
    <property type="entry name" value="PHOSPHATIDYLINOSITOL KINASE"/>
    <property type="match status" value="1"/>
</dbReference>